<evidence type="ECO:0000259" key="1">
    <source>
        <dbReference type="Pfam" id="PF19328"/>
    </source>
</evidence>
<sequence length="335" mass="35831">MRVLQLGFGAVGRENVRQLLGKHHQVVGIVDTQDVIDAIDLGEFDFAEAPPPVLATDLVACLSQTKPDVILQATTFDAGNMVDVVRAAASAGANLITINGIVDTEKLQPQLHAEIEALAGAAGIRVLGVGAIPGFFSDVVPLMLTGCCAQVRSIDFRRRADYSVWGPDVIKRYGFGLTPQAFDQANQAGQITLFKALWQSAWFVARELRWAVTDQHEEKRPIISTRDRQGRHVRVTAGTVGGFSHRVTLICEEERRLTLGVDGYLDPFGPEEEPGMVTELSGNSSMRVEISGDVLTGAGSMTSSSARMVNSIGPLAAAAPGLRSTADLPLVACRA</sequence>
<organism evidence="2 3">
    <name type="scientific">Aquamicrobium lusatiense</name>
    <dbReference type="NCBI Taxonomy" id="89772"/>
    <lineage>
        <taxon>Bacteria</taxon>
        <taxon>Pseudomonadati</taxon>
        <taxon>Pseudomonadota</taxon>
        <taxon>Alphaproteobacteria</taxon>
        <taxon>Hyphomicrobiales</taxon>
        <taxon>Phyllobacteriaceae</taxon>
        <taxon>Aquamicrobium</taxon>
    </lineage>
</organism>
<dbReference type="Proteomes" id="UP000533306">
    <property type="component" value="Unassembled WGS sequence"/>
</dbReference>
<dbReference type="Gene3D" id="3.40.50.720">
    <property type="entry name" value="NAD(P)-binding Rossmann-like Domain"/>
    <property type="match status" value="1"/>
</dbReference>
<gene>
    <name evidence="2" type="ORF">HNR59_000734</name>
</gene>
<dbReference type="InterPro" id="IPR036291">
    <property type="entry name" value="NAD(P)-bd_dom_sf"/>
</dbReference>
<evidence type="ECO:0000313" key="3">
    <source>
        <dbReference type="Proteomes" id="UP000533306"/>
    </source>
</evidence>
<name>A0A7W9VT28_9HYPH</name>
<comment type="caution">
    <text evidence="2">The sequence shown here is derived from an EMBL/GenBank/DDBJ whole genome shotgun (WGS) entry which is preliminary data.</text>
</comment>
<dbReference type="InterPro" id="IPR045760">
    <property type="entry name" value="DAP_DH_C"/>
</dbReference>
<keyword evidence="3" id="KW-1185">Reference proteome</keyword>
<accession>A0A7W9VT28</accession>
<feature type="domain" description="2,4-diaminopentanoate dehydrogenase C-terminal" evidence="1">
    <location>
        <begin position="138"/>
        <end position="333"/>
    </location>
</feature>
<evidence type="ECO:0000313" key="2">
    <source>
        <dbReference type="EMBL" id="MBB6011389.1"/>
    </source>
</evidence>
<dbReference type="Pfam" id="PF19328">
    <property type="entry name" value="DAP_DH_C"/>
    <property type="match status" value="1"/>
</dbReference>
<proteinExistence type="predicted"/>
<dbReference type="AlphaFoldDB" id="A0A7W9VT28"/>
<keyword evidence="2" id="KW-0560">Oxidoreductase</keyword>
<dbReference type="RefSeq" id="WP_183826131.1">
    <property type="nucleotide sequence ID" value="NZ_JACHEU010000001.1"/>
</dbReference>
<dbReference type="GO" id="GO:0008839">
    <property type="term" value="F:4-hydroxy-tetrahydrodipicolinate reductase"/>
    <property type="evidence" value="ECO:0007669"/>
    <property type="project" value="UniProtKB-EC"/>
</dbReference>
<dbReference type="CDD" id="cd24146">
    <property type="entry name" value="nat-AmDH_N_like"/>
    <property type="match status" value="1"/>
</dbReference>
<dbReference type="SUPFAM" id="SSF51735">
    <property type="entry name" value="NAD(P)-binding Rossmann-fold domains"/>
    <property type="match status" value="1"/>
</dbReference>
<dbReference type="EMBL" id="JACHEU010000001">
    <property type="protein sequence ID" value="MBB6011389.1"/>
    <property type="molecule type" value="Genomic_DNA"/>
</dbReference>
<protein>
    <submittedName>
        <fullName evidence="2">4-hydroxy-tetrahydrodipicolinate reductase</fullName>
        <ecNumber evidence="2">1.17.1.8</ecNumber>
    </submittedName>
</protein>
<dbReference type="EC" id="1.17.1.8" evidence="2"/>
<reference evidence="2 3" key="1">
    <citation type="submission" date="2020-08" db="EMBL/GenBank/DDBJ databases">
        <title>Genomic Encyclopedia of Type Strains, Phase IV (KMG-IV): sequencing the most valuable type-strain genomes for metagenomic binning, comparative biology and taxonomic classification.</title>
        <authorList>
            <person name="Goeker M."/>
        </authorList>
    </citation>
    <scope>NUCLEOTIDE SEQUENCE [LARGE SCALE GENOMIC DNA]</scope>
    <source>
        <strain evidence="2 3">DSM 11099</strain>
    </source>
</reference>